<dbReference type="OrthoDB" id="252265at2759"/>
<comment type="caution">
    <text evidence="2">The sequence shown here is derived from an EMBL/GenBank/DDBJ whole genome shotgun (WGS) entry which is preliminary data.</text>
</comment>
<protein>
    <submittedName>
        <fullName evidence="2">Uncharacterized protein</fullName>
    </submittedName>
</protein>
<evidence type="ECO:0000313" key="3">
    <source>
        <dbReference type="Proteomes" id="UP000193922"/>
    </source>
</evidence>
<feature type="compositionally biased region" description="Polar residues" evidence="1">
    <location>
        <begin position="7"/>
        <end position="23"/>
    </location>
</feature>
<dbReference type="PANTHER" id="PTHR39211:SF1">
    <property type="entry name" value="ABNORMAL SPINDLE-LIKE MICROCEPHALY-ASSOCIATED PROTEIN ASH DOMAIN-CONTAINING PROTEIN"/>
    <property type="match status" value="1"/>
</dbReference>
<name>A0A1Y1WFP8_9FUNG</name>
<keyword evidence="3" id="KW-1185">Reference proteome</keyword>
<feature type="compositionally biased region" description="Gly residues" evidence="1">
    <location>
        <begin position="250"/>
        <end position="260"/>
    </location>
</feature>
<dbReference type="GeneID" id="63799682"/>
<dbReference type="AlphaFoldDB" id="A0A1Y1WFP8"/>
<feature type="region of interest" description="Disordered" evidence="1">
    <location>
        <begin position="1"/>
        <end position="23"/>
    </location>
</feature>
<dbReference type="STRING" id="61395.A0A1Y1WFP8"/>
<dbReference type="EMBL" id="MCFD01000003">
    <property type="protein sequence ID" value="ORX71964.1"/>
    <property type="molecule type" value="Genomic_DNA"/>
</dbReference>
<organism evidence="2 3">
    <name type="scientific">Linderina pennispora</name>
    <dbReference type="NCBI Taxonomy" id="61395"/>
    <lineage>
        <taxon>Eukaryota</taxon>
        <taxon>Fungi</taxon>
        <taxon>Fungi incertae sedis</taxon>
        <taxon>Zoopagomycota</taxon>
        <taxon>Kickxellomycotina</taxon>
        <taxon>Kickxellomycetes</taxon>
        <taxon>Kickxellales</taxon>
        <taxon>Kickxellaceae</taxon>
        <taxon>Linderina</taxon>
    </lineage>
</organism>
<reference evidence="2 3" key="1">
    <citation type="submission" date="2016-07" db="EMBL/GenBank/DDBJ databases">
        <title>Pervasive Adenine N6-methylation of Active Genes in Fungi.</title>
        <authorList>
            <consortium name="DOE Joint Genome Institute"/>
            <person name="Mondo S.J."/>
            <person name="Dannebaum R.O."/>
            <person name="Kuo R.C."/>
            <person name="Labutti K."/>
            <person name="Haridas S."/>
            <person name="Kuo A."/>
            <person name="Salamov A."/>
            <person name="Ahrendt S.R."/>
            <person name="Lipzen A."/>
            <person name="Sullivan W."/>
            <person name="Andreopoulos W.B."/>
            <person name="Clum A."/>
            <person name="Lindquist E."/>
            <person name="Daum C."/>
            <person name="Ramamoorthy G.K."/>
            <person name="Gryganskyi A."/>
            <person name="Culley D."/>
            <person name="Magnuson J.K."/>
            <person name="James T.Y."/>
            <person name="O'Malley M.A."/>
            <person name="Stajich J.E."/>
            <person name="Spatafora J.W."/>
            <person name="Visel A."/>
            <person name="Grigoriev I.V."/>
        </authorList>
    </citation>
    <scope>NUCLEOTIDE SEQUENCE [LARGE SCALE GENOMIC DNA]</scope>
    <source>
        <strain evidence="2 3">ATCC 12442</strain>
    </source>
</reference>
<sequence length="283" mass="30643">MHDHLEATSTQGQPSNFGLSNSSDHGTFQVRGLPRQTHLDRIYLNGLHTLLPFWITNLTDADMTISMSDTLGGSVKFHTQNPNWDAVPGAVRETYVQVVAGEETTLVCSAATQKDFSEVFNQLNGTESVRVGAHETVEVVLLFLATQRTDATPAHSRRPSLGQVSNSAPSSVAEELVAARQTYGFQTSACAVWLRTDEDGYQVDLRASFCRSVLEMDPPTSRIYLDDCVIGRLYEREFRVRNASANRSGLGHGGSGGHGAAGDTAAGERRAGRGGTGRAFERV</sequence>
<dbReference type="Proteomes" id="UP000193922">
    <property type="component" value="Unassembled WGS sequence"/>
</dbReference>
<dbReference type="PANTHER" id="PTHR39211">
    <property type="entry name" value="CHROMOSOME 7, WHOLE GENOME SHOTGUN SEQUENCE"/>
    <property type="match status" value="1"/>
</dbReference>
<evidence type="ECO:0000256" key="1">
    <source>
        <dbReference type="SAM" id="MobiDB-lite"/>
    </source>
</evidence>
<gene>
    <name evidence="2" type="ORF">DL89DRAFT_104887</name>
</gene>
<evidence type="ECO:0000313" key="2">
    <source>
        <dbReference type="EMBL" id="ORX71964.1"/>
    </source>
</evidence>
<dbReference type="RefSeq" id="XP_040745388.1">
    <property type="nucleotide sequence ID" value="XM_040883034.1"/>
</dbReference>
<proteinExistence type="predicted"/>
<accession>A0A1Y1WFP8</accession>
<feature type="region of interest" description="Disordered" evidence="1">
    <location>
        <begin position="246"/>
        <end position="283"/>
    </location>
</feature>